<evidence type="ECO:0000313" key="2">
    <source>
        <dbReference type="EMBL" id="GKT34340.1"/>
    </source>
</evidence>
<accession>A0ABQ5KPA4</accession>
<proteinExistence type="predicted"/>
<reference evidence="2" key="1">
    <citation type="submission" date="2022-03" db="EMBL/GenBank/DDBJ databases">
        <title>Draft genome sequence of Aduncisulcus paluster, a free-living microaerophilic Fornicata.</title>
        <authorList>
            <person name="Yuyama I."/>
            <person name="Kume K."/>
            <person name="Tamura T."/>
            <person name="Inagaki Y."/>
            <person name="Hashimoto T."/>
        </authorList>
    </citation>
    <scope>NUCLEOTIDE SEQUENCE</scope>
    <source>
        <strain evidence="2">NY0171</strain>
    </source>
</reference>
<evidence type="ECO:0000256" key="1">
    <source>
        <dbReference type="SAM" id="MobiDB-lite"/>
    </source>
</evidence>
<organism evidence="2 3">
    <name type="scientific">Aduncisulcus paluster</name>
    <dbReference type="NCBI Taxonomy" id="2918883"/>
    <lineage>
        <taxon>Eukaryota</taxon>
        <taxon>Metamonada</taxon>
        <taxon>Carpediemonas-like organisms</taxon>
        <taxon>Aduncisulcus</taxon>
    </lineage>
</organism>
<sequence length="305" mass="35035">MRHDSPEIISELLKLPMDKSASDEIMRFVNKYMKSGWRLLGLAVQCDKANIAQYLLKLGANPCDKIHKDGSETPLARALSRENGEACANLLVSVKHEWPVGLKLDKYTWHKTLKTKIDECTKILEKGKVYKIEEKMDSGDIFRDWRSRDNQSATCVAFKAHNFDMYAYLRTHRYSPSDTELQTMLIDNDEDRKALAKALLNQSESINSSLILFMRSKTRILQKGEVFENELEKIYQKLDKIPMIRIILQVLEAYPGKLDVVVDFDRDVVDEMTPTAKSKKHSRVRGNASVTTKNQPHHIALRCAH</sequence>
<name>A0ABQ5KPA4_9EUKA</name>
<evidence type="ECO:0000313" key="3">
    <source>
        <dbReference type="Proteomes" id="UP001057375"/>
    </source>
</evidence>
<comment type="caution">
    <text evidence="2">The sequence shown here is derived from an EMBL/GenBank/DDBJ whole genome shotgun (WGS) entry which is preliminary data.</text>
</comment>
<dbReference type="Gene3D" id="1.25.40.20">
    <property type="entry name" value="Ankyrin repeat-containing domain"/>
    <property type="match status" value="1"/>
</dbReference>
<protein>
    <submittedName>
        <fullName evidence="2">Uncharacterized protein</fullName>
    </submittedName>
</protein>
<dbReference type="EMBL" id="BQXS01010797">
    <property type="protein sequence ID" value="GKT34340.1"/>
    <property type="molecule type" value="Genomic_DNA"/>
</dbReference>
<gene>
    <name evidence="2" type="ORF">ADUPG1_007708</name>
</gene>
<dbReference type="SUPFAM" id="SSF48403">
    <property type="entry name" value="Ankyrin repeat"/>
    <property type="match status" value="1"/>
</dbReference>
<keyword evidence="3" id="KW-1185">Reference proteome</keyword>
<dbReference type="InterPro" id="IPR036770">
    <property type="entry name" value="Ankyrin_rpt-contain_sf"/>
</dbReference>
<feature type="region of interest" description="Disordered" evidence="1">
    <location>
        <begin position="275"/>
        <end position="296"/>
    </location>
</feature>
<dbReference type="Proteomes" id="UP001057375">
    <property type="component" value="Unassembled WGS sequence"/>
</dbReference>